<reference evidence="3 4" key="1">
    <citation type="submission" date="2014-06" db="EMBL/GenBank/DDBJ databases">
        <title>Evolutionary Origins and Diversification of the Mycorrhizal Mutualists.</title>
        <authorList>
            <consortium name="DOE Joint Genome Institute"/>
            <consortium name="Mycorrhizal Genomics Consortium"/>
            <person name="Kohler A."/>
            <person name="Kuo A."/>
            <person name="Nagy L.G."/>
            <person name="Floudas D."/>
            <person name="Copeland A."/>
            <person name="Barry K.W."/>
            <person name="Cichocki N."/>
            <person name="Veneault-Fourrey C."/>
            <person name="LaButti K."/>
            <person name="Lindquist E.A."/>
            <person name="Lipzen A."/>
            <person name="Lundell T."/>
            <person name="Morin E."/>
            <person name="Murat C."/>
            <person name="Riley R."/>
            <person name="Ohm R."/>
            <person name="Sun H."/>
            <person name="Tunlid A."/>
            <person name="Henrissat B."/>
            <person name="Grigoriev I.V."/>
            <person name="Hibbett D.S."/>
            <person name="Martin F."/>
        </authorList>
    </citation>
    <scope>NUCLEOTIDE SEQUENCE [LARGE SCALE GENOMIC DNA]</scope>
    <source>
        <strain evidence="3 4">SS14</strain>
    </source>
</reference>
<dbReference type="EMBL" id="KN837291">
    <property type="protein sequence ID" value="KIJ29068.1"/>
    <property type="molecule type" value="Genomic_DNA"/>
</dbReference>
<dbReference type="Proteomes" id="UP000054279">
    <property type="component" value="Unassembled WGS sequence"/>
</dbReference>
<gene>
    <name evidence="3" type="ORF">M422DRAFT_54366</name>
</gene>
<dbReference type="InterPro" id="IPR046522">
    <property type="entry name" value="DUF6699"/>
</dbReference>
<evidence type="ECO:0000256" key="1">
    <source>
        <dbReference type="SAM" id="MobiDB-lite"/>
    </source>
</evidence>
<feature type="compositionally biased region" description="Polar residues" evidence="1">
    <location>
        <begin position="243"/>
        <end position="269"/>
    </location>
</feature>
<accession>A0A0C9THU0</accession>
<feature type="compositionally biased region" description="Low complexity" evidence="1">
    <location>
        <begin position="224"/>
        <end position="233"/>
    </location>
</feature>
<protein>
    <recommendedName>
        <fullName evidence="2">DUF6699 domain-containing protein</fullName>
    </recommendedName>
</protein>
<evidence type="ECO:0000313" key="3">
    <source>
        <dbReference type="EMBL" id="KIJ29068.1"/>
    </source>
</evidence>
<proteinExistence type="predicted"/>
<feature type="domain" description="DUF6699" evidence="2">
    <location>
        <begin position="6"/>
        <end position="63"/>
    </location>
</feature>
<feature type="region of interest" description="Disordered" evidence="1">
    <location>
        <begin position="173"/>
        <end position="285"/>
    </location>
</feature>
<dbReference type="Pfam" id="PF20415">
    <property type="entry name" value="DUF6699"/>
    <property type="match status" value="1"/>
</dbReference>
<keyword evidence="4" id="KW-1185">Reference proteome</keyword>
<evidence type="ECO:0000259" key="2">
    <source>
        <dbReference type="Pfam" id="PF20415"/>
    </source>
</evidence>
<evidence type="ECO:0000313" key="4">
    <source>
        <dbReference type="Proteomes" id="UP000054279"/>
    </source>
</evidence>
<feature type="compositionally biased region" description="Acidic residues" evidence="1">
    <location>
        <begin position="190"/>
        <end position="201"/>
    </location>
</feature>
<name>A0A0C9THU0_SPHS4</name>
<sequence>MTSLGKKATHPAMTLMGIAICSSESLSVIAVRNTDGVTVMDVFSALSKVFQSPTRVSITDEKSLSLSASQLEALKQAALNLLGAAKGDESNEGGLDECRLFAGLTEYAKIPNIWILNTFPKQTSATFMPPSLFSPTSAIPGWVPPSFPAISGQSSSISRAISRWPSPFSLKLEKKAKPAGHSAKRRHAENEEEEEEEEEEVNSASPSAKRRRGEEETNPAGPSAAVQKVAVLDADADADTDSELFSHTSAGSAGSYNPHRSYSTDTSLDPSRFHYPFDLPKENDS</sequence>
<organism evidence="3 4">
    <name type="scientific">Sphaerobolus stellatus (strain SS14)</name>
    <dbReference type="NCBI Taxonomy" id="990650"/>
    <lineage>
        <taxon>Eukaryota</taxon>
        <taxon>Fungi</taxon>
        <taxon>Dikarya</taxon>
        <taxon>Basidiomycota</taxon>
        <taxon>Agaricomycotina</taxon>
        <taxon>Agaricomycetes</taxon>
        <taxon>Phallomycetidae</taxon>
        <taxon>Geastrales</taxon>
        <taxon>Sphaerobolaceae</taxon>
        <taxon>Sphaerobolus</taxon>
    </lineage>
</organism>
<dbReference type="HOGENOM" id="CLU_977179_0_0_1"/>
<dbReference type="AlphaFoldDB" id="A0A0C9THU0"/>